<sequence length="187" mass="22226">MGYVINVIEEYEERIEVLKKAWAYTKKVLIVSARHNLEQKDEGLIHFKDGYLSRRKTFQKYYQQNELKDWINETLNIGSLAAAPGIFYVFRDLEFKQSFIASNYRRRLSAPRQRISDILFEKNKELLEPLINFLSDRGRLPDILELNNAQEINQEFGSLKKAFRVIRHVTGSEQWDEIKKKRTQDLL</sequence>
<protein>
    <submittedName>
        <fullName evidence="1">Uncharacterized protein</fullName>
    </submittedName>
</protein>
<dbReference type="EMBL" id="UINC01099816">
    <property type="protein sequence ID" value="SVC59377.1"/>
    <property type="molecule type" value="Genomic_DNA"/>
</dbReference>
<name>A0A382NGL5_9ZZZZ</name>
<dbReference type="NCBIfam" id="TIGR04096">
    <property type="entry name" value="dnd_rel_methyl"/>
    <property type="match status" value="1"/>
</dbReference>
<evidence type="ECO:0000313" key="1">
    <source>
        <dbReference type="EMBL" id="SVC59377.1"/>
    </source>
</evidence>
<dbReference type="InterPro" id="IPR024019">
    <property type="entry name" value="CHP04096"/>
</dbReference>
<proteinExistence type="predicted"/>
<dbReference type="AlphaFoldDB" id="A0A382NGL5"/>
<accession>A0A382NGL5</accession>
<gene>
    <name evidence="1" type="ORF">METZ01_LOCUS312231</name>
</gene>
<reference evidence="1" key="1">
    <citation type="submission" date="2018-05" db="EMBL/GenBank/DDBJ databases">
        <authorList>
            <person name="Lanie J.A."/>
            <person name="Ng W.-L."/>
            <person name="Kazmierczak K.M."/>
            <person name="Andrzejewski T.M."/>
            <person name="Davidsen T.M."/>
            <person name="Wayne K.J."/>
            <person name="Tettelin H."/>
            <person name="Glass J.I."/>
            <person name="Rusch D."/>
            <person name="Podicherti R."/>
            <person name="Tsui H.-C.T."/>
            <person name="Winkler M.E."/>
        </authorList>
    </citation>
    <scope>NUCLEOTIDE SEQUENCE</scope>
</reference>
<organism evidence="1">
    <name type="scientific">marine metagenome</name>
    <dbReference type="NCBI Taxonomy" id="408172"/>
    <lineage>
        <taxon>unclassified sequences</taxon>
        <taxon>metagenomes</taxon>
        <taxon>ecological metagenomes</taxon>
    </lineage>
</organism>
<feature type="non-terminal residue" evidence="1">
    <location>
        <position position="187"/>
    </location>
</feature>